<dbReference type="Proteomes" id="UP000076738">
    <property type="component" value="Unassembled WGS sequence"/>
</dbReference>
<sequence>MNGMGTVSATATVIVIGTVIVTETVGHPAATPGRTAVLLAGMVPPHLRHP</sequence>
<evidence type="ECO:0000313" key="1">
    <source>
        <dbReference type="EMBL" id="KZO98004.1"/>
    </source>
</evidence>
<evidence type="ECO:0000313" key="2">
    <source>
        <dbReference type="Proteomes" id="UP000076738"/>
    </source>
</evidence>
<organism evidence="1 2">
    <name type="scientific">Calocera viscosa (strain TUFC12733)</name>
    <dbReference type="NCBI Taxonomy" id="1330018"/>
    <lineage>
        <taxon>Eukaryota</taxon>
        <taxon>Fungi</taxon>
        <taxon>Dikarya</taxon>
        <taxon>Basidiomycota</taxon>
        <taxon>Agaricomycotina</taxon>
        <taxon>Dacrymycetes</taxon>
        <taxon>Dacrymycetales</taxon>
        <taxon>Dacrymycetaceae</taxon>
        <taxon>Calocera</taxon>
    </lineage>
</organism>
<keyword evidence="2" id="KW-1185">Reference proteome</keyword>
<proteinExistence type="predicted"/>
<gene>
    <name evidence="1" type="ORF">CALVIDRAFT_512555</name>
</gene>
<reference evidence="1 2" key="1">
    <citation type="journal article" date="2016" name="Mol. Biol. Evol.">
        <title>Comparative Genomics of Early-Diverging Mushroom-Forming Fungi Provides Insights into the Origins of Lignocellulose Decay Capabilities.</title>
        <authorList>
            <person name="Nagy L.G."/>
            <person name="Riley R."/>
            <person name="Tritt A."/>
            <person name="Adam C."/>
            <person name="Daum C."/>
            <person name="Floudas D."/>
            <person name="Sun H."/>
            <person name="Yadav J.S."/>
            <person name="Pangilinan J."/>
            <person name="Larsson K.H."/>
            <person name="Matsuura K."/>
            <person name="Barry K."/>
            <person name="Labutti K."/>
            <person name="Kuo R."/>
            <person name="Ohm R.A."/>
            <person name="Bhattacharya S.S."/>
            <person name="Shirouzu T."/>
            <person name="Yoshinaga Y."/>
            <person name="Martin F.M."/>
            <person name="Grigoriev I.V."/>
            <person name="Hibbett D.S."/>
        </authorList>
    </citation>
    <scope>NUCLEOTIDE SEQUENCE [LARGE SCALE GENOMIC DNA]</scope>
    <source>
        <strain evidence="1 2">TUFC12733</strain>
    </source>
</reference>
<dbReference type="AlphaFoldDB" id="A0A167NRZ6"/>
<dbReference type="EMBL" id="KV417277">
    <property type="protein sequence ID" value="KZO98004.1"/>
    <property type="molecule type" value="Genomic_DNA"/>
</dbReference>
<accession>A0A167NRZ6</accession>
<protein>
    <submittedName>
        <fullName evidence="1">Uncharacterized protein</fullName>
    </submittedName>
</protein>
<name>A0A167NRZ6_CALVF</name>